<keyword evidence="7 13" id="KW-0456">Lyase</keyword>
<feature type="binding site" evidence="11">
    <location>
        <position position="360"/>
    </location>
    <ligand>
        <name>substrate</name>
    </ligand>
</feature>
<evidence type="ECO:0000256" key="1">
    <source>
        <dbReference type="ARBA" id="ARBA00004793"/>
    </source>
</evidence>
<dbReference type="NCBIfam" id="TIGR01346">
    <property type="entry name" value="isocit_lyase"/>
    <property type="match status" value="2"/>
</dbReference>
<dbReference type="GO" id="GO:0046872">
    <property type="term" value="F:metal ion binding"/>
    <property type="evidence" value="ECO:0007669"/>
    <property type="project" value="UniProtKB-KW"/>
</dbReference>
<keyword evidence="12" id="KW-0479">Metal-binding</keyword>
<evidence type="ECO:0000256" key="6">
    <source>
        <dbReference type="ARBA" id="ARBA00022532"/>
    </source>
</evidence>
<dbReference type="CDD" id="cd00377">
    <property type="entry name" value="ICL_PEPM"/>
    <property type="match status" value="1"/>
</dbReference>
<evidence type="ECO:0000256" key="2">
    <source>
        <dbReference type="ARBA" id="ARBA00005704"/>
    </source>
</evidence>
<evidence type="ECO:0000256" key="3">
    <source>
        <dbReference type="ARBA" id="ARBA00011881"/>
    </source>
</evidence>
<evidence type="ECO:0000313" key="14">
    <source>
        <dbReference type="Proteomes" id="UP000253495"/>
    </source>
</evidence>
<reference evidence="13 14" key="1">
    <citation type="submission" date="2018-07" db="EMBL/GenBank/DDBJ databases">
        <title>Genomic Encyclopedia of Type Strains, Phase III (KMG-III): the genomes of soil and plant-associated and newly described type strains.</title>
        <authorList>
            <person name="Whitman W."/>
        </authorList>
    </citation>
    <scope>NUCLEOTIDE SEQUENCE [LARGE SCALE GENOMIC DNA]</scope>
    <source>
        <strain evidence="13 14">CECT 8575</strain>
    </source>
</reference>
<keyword evidence="14" id="KW-1185">Reference proteome</keyword>
<dbReference type="PROSITE" id="PS00161">
    <property type="entry name" value="ISOCITRATE_LYASE"/>
    <property type="match status" value="1"/>
</dbReference>
<accession>A0A368VHX0</accession>
<dbReference type="FunFam" id="3.20.20.60:FF:000005">
    <property type="entry name" value="Isocitrate lyase"/>
    <property type="match status" value="1"/>
</dbReference>
<evidence type="ECO:0000256" key="7">
    <source>
        <dbReference type="ARBA" id="ARBA00023239"/>
    </source>
</evidence>
<dbReference type="Pfam" id="PF00463">
    <property type="entry name" value="ICL"/>
    <property type="match status" value="2"/>
</dbReference>
<comment type="subunit">
    <text evidence="3">Homotetramer.</text>
</comment>
<feature type="active site" description="Proton acceptor" evidence="10">
    <location>
        <position position="204"/>
    </location>
</feature>
<evidence type="ECO:0000256" key="8">
    <source>
        <dbReference type="ARBA" id="ARBA00023531"/>
    </source>
</evidence>
<dbReference type="EC" id="4.1.3.1" evidence="4 9"/>
<evidence type="ECO:0000256" key="11">
    <source>
        <dbReference type="PIRSR" id="PIRSR001362-2"/>
    </source>
</evidence>
<feature type="binding site" evidence="11">
    <location>
        <position position="241"/>
    </location>
    <ligand>
        <name>substrate</name>
    </ligand>
</feature>
<comment type="pathway">
    <text evidence="1">Carbohydrate metabolism; glyoxylate cycle; (S)-malate from isocitrate: step 1/2.</text>
</comment>
<dbReference type="EMBL" id="QPJC01000010">
    <property type="protein sequence ID" value="RCW40830.1"/>
    <property type="molecule type" value="Genomic_DNA"/>
</dbReference>
<evidence type="ECO:0000313" key="13">
    <source>
        <dbReference type="EMBL" id="RCW40830.1"/>
    </source>
</evidence>
<keyword evidence="6" id="KW-0816">Tricarboxylic acid cycle</keyword>
<keyword evidence="5" id="KW-0329">Glyoxylate bypass</keyword>
<proteinExistence type="inferred from homology"/>
<dbReference type="InterPro" id="IPR039556">
    <property type="entry name" value="ICL/PEPM"/>
</dbReference>
<dbReference type="Proteomes" id="UP000253495">
    <property type="component" value="Unassembled WGS sequence"/>
</dbReference>
<dbReference type="NCBIfam" id="NF011645">
    <property type="entry name" value="PRK15063.1"/>
    <property type="match status" value="1"/>
</dbReference>
<dbReference type="Gene3D" id="3.20.20.60">
    <property type="entry name" value="Phosphoenolpyruvate-binding domains"/>
    <property type="match status" value="1"/>
</dbReference>
<dbReference type="GO" id="GO:0004451">
    <property type="term" value="F:isocitrate lyase activity"/>
    <property type="evidence" value="ECO:0007669"/>
    <property type="project" value="UniProtKB-UniRule"/>
</dbReference>
<dbReference type="GO" id="GO:0006097">
    <property type="term" value="P:glyoxylate cycle"/>
    <property type="evidence" value="ECO:0007669"/>
    <property type="project" value="UniProtKB-KW"/>
</dbReference>
<protein>
    <recommendedName>
        <fullName evidence="4 9">Isocitrate lyase</fullName>
        <ecNumber evidence="4 9">4.1.3.1</ecNumber>
    </recommendedName>
</protein>
<feature type="binding site" evidence="12">
    <location>
        <position position="166"/>
    </location>
    <ligand>
        <name>Mg(2+)</name>
        <dbReference type="ChEBI" id="CHEBI:18420"/>
    </ligand>
</feature>
<dbReference type="SUPFAM" id="SSF51621">
    <property type="entry name" value="Phosphoenolpyruvate/pyruvate domain"/>
    <property type="match status" value="1"/>
</dbReference>
<evidence type="ECO:0000256" key="10">
    <source>
        <dbReference type="PIRSR" id="PIRSR001362-1"/>
    </source>
</evidence>
<sequence>MSSQPGTREQALQAANDLQREWDTDQRWKGVERTYSAGDVVRLRGSVQEEHTLARQGAERLWNLLHENDYIHALGALTGNQAVQQVRAGLQAIYLSGWQVAADANLAGETYPDQSLYPANSVPQVVRRINNALKRADQVAWAEALDSEGTEVESEDRHWLAPIVADAEAGFGGVLNAYELMKGMIQAGAAGVHWEDQLASEKKCGHLGGKVLIPTGQHIKTLNSARLAADVAGVPSLVVARTDAQAATLLTSDIDERDQKFVTGERTSEGFYRVNNGIEPCIERGLAYAPYADLIWMETSTPDLDEARRFAEAIKAQYPDQMLAYNCSPSFNWRKNLDDSTIAKFQRELGQMGYKFQFITLAGFHALNYSMFDLAKGYASEDMTAYVDLQDREFAAEKDGYTATKHQREAGTGYFDLISTAVNPDSSTTALAGSTEAAQF</sequence>
<dbReference type="AlphaFoldDB" id="A0A368VHX0"/>
<dbReference type="PIRSF" id="PIRSF001362">
    <property type="entry name" value="Isocit_lyase"/>
    <property type="match status" value="1"/>
</dbReference>
<dbReference type="PANTHER" id="PTHR21631:SF3">
    <property type="entry name" value="BIFUNCTIONAL GLYOXYLATE CYCLE PROTEIN"/>
    <property type="match status" value="1"/>
</dbReference>
<name>A0A368VHX0_9ACTN</name>
<dbReference type="InterPro" id="IPR015813">
    <property type="entry name" value="Pyrv/PenolPyrv_kinase-like_dom"/>
</dbReference>
<dbReference type="OrthoDB" id="8629576at2"/>
<organism evidence="13 14">
    <name type="scientific">Halopolyspora algeriensis</name>
    <dbReference type="NCBI Taxonomy" id="1500506"/>
    <lineage>
        <taxon>Bacteria</taxon>
        <taxon>Bacillati</taxon>
        <taxon>Actinomycetota</taxon>
        <taxon>Actinomycetes</taxon>
        <taxon>Actinomycetes incertae sedis</taxon>
        <taxon>Halopolyspora</taxon>
    </lineage>
</organism>
<gene>
    <name evidence="13" type="ORF">DFQ14_110159</name>
</gene>
<dbReference type="GO" id="GO:0006099">
    <property type="term" value="P:tricarboxylic acid cycle"/>
    <property type="evidence" value="ECO:0007669"/>
    <property type="project" value="UniProtKB-UniRule"/>
</dbReference>
<comment type="caution">
    <text evidence="13">The sequence shown here is derived from an EMBL/GenBank/DDBJ whole genome shotgun (WGS) entry which is preliminary data.</text>
</comment>
<evidence type="ECO:0000256" key="5">
    <source>
        <dbReference type="ARBA" id="ARBA00022435"/>
    </source>
</evidence>
<feature type="binding site" evidence="11">
    <location>
        <begin position="326"/>
        <end position="330"/>
    </location>
    <ligand>
        <name>substrate</name>
    </ligand>
</feature>
<dbReference type="InterPro" id="IPR018523">
    <property type="entry name" value="Isocitrate_lyase_ph_CS"/>
</dbReference>
<evidence type="ECO:0000256" key="4">
    <source>
        <dbReference type="ARBA" id="ARBA00012909"/>
    </source>
</evidence>
<dbReference type="InterPro" id="IPR006254">
    <property type="entry name" value="Isocitrate_lyase"/>
</dbReference>
<feature type="binding site" evidence="11">
    <location>
        <begin position="205"/>
        <end position="206"/>
    </location>
    <ligand>
        <name>substrate</name>
    </ligand>
</feature>
<dbReference type="PANTHER" id="PTHR21631">
    <property type="entry name" value="ISOCITRATE LYASE/MALATE SYNTHASE"/>
    <property type="match status" value="1"/>
</dbReference>
<evidence type="ECO:0000256" key="9">
    <source>
        <dbReference type="NCBIfam" id="TIGR01346"/>
    </source>
</evidence>
<evidence type="ECO:0000256" key="12">
    <source>
        <dbReference type="PIRSR" id="PIRSR001362-3"/>
    </source>
</evidence>
<feature type="binding site" evidence="11">
    <location>
        <begin position="96"/>
        <end position="98"/>
    </location>
    <ligand>
        <name>substrate</name>
    </ligand>
</feature>
<comment type="similarity">
    <text evidence="2">Belongs to the isocitrate lyase/PEP mutase superfamily. Isocitrate lyase family.</text>
</comment>
<comment type="cofactor">
    <cofactor evidence="12">
        <name>Mg(2+)</name>
        <dbReference type="ChEBI" id="CHEBI:18420"/>
    </cofactor>
    <text evidence="12">Can also use Mn(2+) ion.</text>
</comment>
<keyword evidence="12" id="KW-0460">Magnesium</keyword>
<comment type="catalytic activity">
    <reaction evidence="8">
        <text>D-threo-isocitrate = glyoxylate + succinate</text>
        <dbReference type="Rhea" id="RHEA:13245"/>
        <dbReference type="ChEBI" id="CHEBI:15562"/>
        <dbReference type="ChEBI" id="CHEBI:30031"/>
        <dbReference type="ChEBI" id="CHEBI:36655"/>
        <dbReference type="EC" id="4.1.3.1"/>
    </reaction>
</comment>
<dbReference type="RefSeq" id="WP_114454042.1">
    <property type="nucleotide sequence ID" value="NZ_QPJC01000010.1"/>
</dbReference>
<dbReference type="InterPro" id="IPR040442">
    <property type="entry name" value="Pyrv_kinase-like_dom_sf"/>
</dbReference>